<feature type="domain" description="Thiamine pyrophosphate enzyme TPP-binding" evidence="10">
    <location>
        <begin position="46"/>
        <end position="189"/>
    </location>
</feature>
<dbReference type="CDD" id="cd03375">
    <property type="entry name" value="TPP_OGFOR"/>
    <property type="match status" value="1"/>
</dbReference>
<organism evidence="12 13">
    <name type="scientific">Syntrophus aciditrophicus (strain SB)</name>
    <dbReference type="NCBI Taxonomy" id="56780"/>
    <lineage>
        <taxon>Bacteria</taxon>
        <taxon>Pseudomonadati</taxon>
        <taxon>Thermodesulfobacteriota</taxon>
        <taxon>Syntrophia</taxon>
        <taxon>Syntrophales</taxon>
        <taxon>Syntrophaceae</taxon>
        <taxon>Syntrophus</taxon>
    </lineage>
</organism>
<sequence>MMKINDIAWCPGCGNFLIRDALEGALTELAIPPREIVLTSGIGQAAKMPQYLKVNYFNGLHGRALPPAVGIKLARPELTVIAVSGDGCNYGEGGNHFLHTLRKNLDITILTCNNQVYGLTKGQSSPTTDRNTANMLDPRGNENEPLNPLAVAVAVGAPFVARGFAGEKDHLKELLKEAIRFRGTAVVDILQPCVTFNKVNTFAYYRQRVYRLDVPGKDRREALEIAGIWGERIPIGVILRDETRPVREPAGRIFQNSVTSGMMEMLLRTHSSAI</sequence>
<dbReference type="PANTHER" id="PTHR48084:SF4">
    <property type="entry name" value="2-OXOGLUTARATE OXIDOREDUCTASE SUBUNIT KORB"/>
    <property type="match status" value="1"/>
</dbReference>
<dbReference type="EC" id="1.2.7.-" evidence="12"/>
<evidence type="ECO:0000256" key="2">
    <source>
        <dbReference type="ARBA" id="ARBA00001964"/>
    </source>
</evidence>
<evidence type="ECO:0000256" key="6">
    <source>
        <dbReference type="ARBA" id="ARBA00023002"/>
    </source>
</evidence>
<evidence type="ECO:0000259" key="11">
    <source>
        <dbReference type="Pfam" id="PF12367"/>
    </source>
</evidence>
<keyword evidence="9" id="KW-0786">Thiamine pyrophosphate</keyword>
<gene>
    <name evidence="12" type="ORF">SYN_03163</name>
</gene>
<name>Q2LRN7_SYNAS</name>
<keyword evidence="6 12" id="KW-0560">Oxidoreductase</keyword>
<evidence type="ECO:0000256" key="8">
    <source>
        <dbReference type="ARBA" id="ARBA00023014"/>
    </source>
</evidence>
<dbReference type="EMBL" id="CP000252">
    <property type="protein sequence ID" value="ABC76745.1"/>
    <property type="molecule type" value="Genomic_DNA"/>
</dbReference>
<keyword evidence="13" id="KW-1185">Reference proteome</keyword>
<evidence type="ECO:0000256" key="1">
    <source>
        <dbReference type="ARBA" id="ARBA00001946"/>
    </source>
</evidence>
<dbReference type="eggNOG" id="COG1013">
    <property type="taxonomic scope" value="Bacteria"/>
</dbReference>
<dbReference type="GO" id="GO:0044281">
    <property type="term" value="P:small molecule metabolic process"/>
    <property type="evidence" value="ECO:0007669"/>
    <property type="project" value="UniProtKB-ARBA"/>
</dbReference>
<evidence type="ECO:0000256" key="9">
    <source>
        <dbReference type="ARBA" id="ARBA00023052"/>
    </source>
</evidence>
<dbReference type="Pfam" id="PF12367">
    <property type="entry name" value="PFO_beta_C"/>
    <property type="match status" value="1"/>
</dbReference>
<keyword evidence="5" id="KW-0460">Magnesium</keyword>
<dbReference type="KEGG" id="sat:SYN_03163"/>
<dbReference type="GO" id="GO:0045333">
    <property type="term" value="P:cellular respiration"/>
    <property type="evidence" value="ECO:0007669"/>
    <property type="project" value="UniProtKB-ARBA"/>
</dbReference>
<dbReference type="GO" id="GO:0016625">
    <property type="term" value="F:oxidoreductase activity, acting on the aldehyde or oxo group of donors, iron-sulfur protein as acceptor"/>
    <property type="evidence" value="ECO:0007669"/>
    <property type="project" value="UniProtKB-ARBA"/>
</dbReference>
<accession>Q2LRN7</accession>
<dbReference type="GO" id="GO:0051536">
    <property type="term" value="F:iron-sulfur cluster binding"/>
    <property type="evidence" value="ECO:0007669"/>
    <property type="project" value="UniProtKB-KW"/>
</dbReference>
<dbReference type="InterPro" id="IPR011766">
    <property type="entry name" value="TPP_enzyme_TPP-bd"/>
</dbReference>
<evidence type="ECO:0000256" key="5">
    <source>
        <dbReference type="ARBA" id="ARBA00022842"/>
    </source>
</evidence>
<reference evidence="12 13" key="1">
    <citation type="journal article" date="2007" name="Proc. Natl. Acad. Sci. U.S.A.">
        <title>The genome of Syntrophus aciditrophicus: life at the thermodynamic limit of microbial growth.</title>
        <authorList>
            <person name="McInerney M.J."/>
            <person name="Rohlin L."/>
            <person name="Mouttaki H."/>
            <person name="Kim U."/>
            <person name="Krupp R.S."/>
            <person name="Rios-Hernandez L."/>
            <person name="Sieber J."/>
            <person name="Struchtemeyer C.G."/>
            <person name="Bhattacharyya A."/>
            <person name="Campbell J.W."/>
            <person name="Gunsalus R.P."/>
        </authorList>
    </citation>
    <scope>NUCLEOTIDE SEQUENCE [LARGE SCALE GENOMIC DNA]</scope>
    <source>
        <strain evidence="12 13">SB</strain>
    </source>
</reference>
<keyword evidence="8" id="KW-0411">Iron-sulfur</keyword>
<dbReference type="Gene3D" id="3.40.50.970">
    <property type="match status" value="1"/>
</dbReference>
<dbReference type="OrthoDB" id="9775140at2"/>
<dbReference type="InterPro" id="IPR029061">
    <property type="entry name" value="THDP-binding"/>
</dbReference>
<comment type="cofactor">
    <cofactor evidence="3">
        <name>[4Fe-4S] cluster</name>
        <dbReference type="ChEBI" id="CHEBI:49883"/>
    </cofactor>
</comment>
<keyword evidence="7" id="KW-0408">Iron</keyword>
<dbReference type="InParanoid" id="Q2LRN7"/>
<dbReference type="Proteomes" id="UP000001933">
    <property type="component" value="Chromosome"/>
</dbReference>
<dbReference type="InterPro" id="IPR032686">
    <property type="entry name" value="PFO_beta_C"/>
</dbReference>
<dbReference type="InterPro" id="IPR011896">
    <property type="entry name" value="OFOB"/>
</dbReference>
<protein>
    <submittedName>
        <fullName evidence="12">2-oxoacid ferredoxin oxidoreductase, beta subunit</fullName>
        <ecNumber evidence="12">1.2.7.-</ecNumber>
    </submittedName>
</protein>
<dbReference type="RefSeq" id="WP_011416778.1">
    <property type="nucleotide sequence ID" value="NC_007759.1"/>
</dbReference>
<dbReference type="GO" id="GO:0030976">
    <property type="term" value="F:thiamine pyrophosphate binding"/>
    <property type="evidence" value="ECO:0007669"/>
    <property type="project" value="InterPro"/>
</dbReference>
<feature type="domain" description="Pyruvate ferredoxin oxidoreductase beta subunit C-terminal" evidence="11">
    <location>
        <begin position="193"/>
        <end position="246"/>
    </location>
</feature>
<dbReference type="InterPro" id="IPR051457">
    <property type="entry name" value="2-oxoacid:Fd_oxidoreductase"/>
</dbReference>
<evidence type="ECO:0000259" key="10">
    <source>
        <dbReference type="Pfam" id="PF02775"/>
    </source>
</evidence>
<dbReference type="PANTHER" id="PTHR48084">
    <property type="entry name" value="2-OXOGLUTARATE OXIDOREDUCTASE SUBUNIT KORB-RELATED"/>
    <property type="match status" value="1"/>
</dbReference>
<dbReference type="SUPFAM" id="SSF52518">
    <property type="entry name" value="Thiamin diphosphate-binding fold (THDP-binding)"/>
    <property type="match status" value="1"/>
</dbReference>
<evidence type="ECO:0000256" key="7">
    <source>
        <dbReference type="ARBA" id="ARBA00023004"/>
    </source>
</evidence>
<dbReference type="HOGENOM" id="CLU_048564_0_0_7"/>
<evidence type="ECO:0000256" key="3">
    <source>
        <dbReference type="ARBA" id="ARBA00001966"/>
    </source>
</evidence>
<evidence type="ECO:0000313" key="12">
    <source>
        <dbReference type="EMBL" id="ABC76745.1"/>
    </source>
</evidence>
<dbReference type="Pfam" id="PF02775">
    <property type="entry name" value="TPP_enzyme_C"/>
    <property type="match status" value="1"/>
</dbReference>
<dbReference type="NCBIfam" id="TIGR02177">
    <property type="entry name" value="PorB_KorB"/>
    <property type="match status" value="1"/>
</dbReference>
<dbReference type="GO" id="GO:0046872">
    <property type="term" value="F:metal ion binding"/>
    <property type="evidence" value="ECO:0007669"/>
    <property type="project" value="UniProtKB-KW"/>
</dbReference>
<dbReference type="STRING" id="56780.SYN_03163"/>
<comment type="cofactor">
    <cofactor evidence="2">
        <name>thiamine diphosphate</name>
        <dbReference type="ChEBI" id="CHEBI:58937"/>
    </cofactor>
</comment>
<proteinExistence type="predicted"/>
<evidence type="ECO:0000313" key="13">
    <source>
        <dbReference type="Proteomes" id="UP000001933"/>
    </source>
</evidence>
<dbReference type="AlphaFoldDB" id="Q2LRN7"/>
<keyword evidence="4" id="KW-0479">Metal-binding</keyword>
<comment type="cofactor">
    <cofactor evidence="1">
        <name>Mg(2+)</name>
        <dbReference type="ChEBI" id="CHEBI:18420"/>
    </cofactor>
</comment>
<evidence type="ECO:0000256" key="4">
    <source>
        <dbReference type="ARBA" id="ARBA00022723"/>
    </source>
</evidence>